<name>A0AAJ0A5M7_9PEZI</name>
<dbReference type="EMBL" id="JAHMHR010000112">
    <property type="protein sequence ID" value="KAK1656937.1"/>
    <property type="molecule type" value="Genomic_DNA"/>
</dbReference>
<reference evidence="2" key="1">
    <citation type="submission" date="2021-06" db="EMBL/GenBank/DDBJ databases">
        <title>Comparative genomics, transcriptomics and evolutionary studies reveal genomic signatures of adaptation to plant cell wall in hemibiotrophic fungi.</title>
        <authorList>
            <consortium name="DOE Joint Genome Institute"/>
            <person name="Baroncelli R."/>
            <person name="Diaz J.F."/>
            <person name="Benocci T."/>
            <person name="Peng M."/>
            <person name="Battaglia E."/>
            <person name="Haridas S."/>
            <person name="Andreopoulos W."/>
            <person name="Labutti K."/>
            <person name="Pangilinan J."/>
            <person name="Floch G.L."/>
            <person name="Makela M.R."/>
            <person name="Henrissat B."/>
            <person name="Grigoriev I.V."/>
            <person name="Crouch J.A."/>
            <person name="De Vries R.P."/>
            <person name="Sukno S.A."/>
            <person name="Thon M.R."/>
        </authorList>
    </citation>
    <scope>NUCLEOTIDE SEQUENCE</scope>
    <source>
        <strain evidence="2">CBS 193.32</strain>
    </source>
</reference>
<dbReference type="GO" id="GO:0071949">
    <property type="term" value="F:FAD binding"/>
    <property type="evidence" value="ECO:0007669"/>
    <property type="project" value="InterPro"/>
</dbReference>
<protein>
    <recommendedName>
        <fullName evidence="1">Acyl-CoA oxidase C-alpha1 domain-containing protein</fullName>
    </recommendedName>
</protein>
<dbReference type="GO" id="GO:0055088">
    <property type="term" value="P:lipid homeostasis"/>
    <property type="evidence" value="ECO:0007669"/>
    <property type="project" value="TreeGrafter"/>
</dbReference>
<gene>
    <name evidence="2" type="ORF">BDP55DRAFT_774341</name>
</gene>
<dbReference type="Gene3D" id="1.20.140.10">
    <property type="entry name" value="Butyryl-CoA Dehydrogenase, subunit A, domain 3"/>
    <property type="match status" value="1"/>
</dbReference>
<dbReference type="Gene3D" id="2.40.110.10">
    <property type="entry name" value="Butyryl-CoA Dehydrogenase, subunit A, domain 2"/>
    <property type="match status" value="1"/>
</dbReference>
<dbReference type="RefSeq" id="XP_060421701.1">
    <property type="nucleotide sequence ID" value="XM_060581207.1"/>
</dbReference>
<dbReference type="GO" id="GO:0033540">
    <property type="term" value="P:fatty acid beta-oxidation using acyl-CoA oxidase"/>
    <property type="evidence" value="ECO:0007669"/>
    <property type="project" value="TreeGrafter"/>
</dbReference>
<evidence type="ECO:0000313" key="2">
    <source>
        <dbReference type="EMBL" id="KAK1656937.1"/>
    </source>
</evidence>
<dbReference type="InterPro" id="IPR036250">
    <property type="entry name" value="AcylCo_DH-like_C"/>
</dbReference>
<dbReference type="SUPFAM" id="SSF56645">
    <property type="entry name" value="Acyl-CoA dehydrogenase NM domain-like"/>
    <property type="match status" value="1"/>
</dbReference>
<dbReference type="Proteomes" id="UP001224890">
    <property type="component" value="Unassembled WGS sequence"/>
</dbReference>
<dbReference type="GO" id="GO:0003997">
    <property type="term" value="F:acyl-CoA oxidase activity"/>
    <property type="evidence" value="ECO:0007669"/>
    <property type="project" value="InterPro"/>
</dbReference>
<dbReference type="AlphaFoldDB" id="A0AAJ0A5M7"/>
<keyword evidence="3" id="KW-1185">Reference proteome</keyword>
<feature type="domain" description="Acyl-CoA oxidase C-alpha1" evidence="1">
    <location>
        <begin position="393"/>
        <end position="529"/>
    </location>
</feature>
<dbReference type="InterPro" id="IPR012258">
    <property type="entry name" value="Acyl-CoA_oxidase"/>
</dbReference>
<dbReference type="InterPro" id="IPR055060">
    <property type="entry name" value="ACOX_C_alpha1"/>
</dbReference>
<dbReference type="InterPro" id="IPR009100">
    <property type="entry name" value="AcylCoA_DH/oxidase_NM_dom_sf"/>
</dbReference>
<evidence type="ECO:0000313" key="3">
    <source>
        <dbReference type="Proteomes" id="UP001224890"/>
    </source>
</evidence>
<dbReference type="GO" id="GO:0005777">
    <property type="term" value="C:peroxisome"/>
    <property type="evidence" value="ECO:0007669"/>
    <property type="project" value="InterPro"/>
</dbReference>
<dbReference type="GeneID" id="85465733"/>
<comment type="caution">
    <text evidence="2">The sequence shown here is derived from an EMBL/GenBank/DDBJ whole genome shotgun (WGS) entry which is preliminary data.</text>
</comment>
<dbReference type="PANTHER" id="PTHR10909">
    <property type="entry name" value="ELECTRON TRANSPORT OXIDOREDUCTASE"/>
    <property type="match status" value="1"/>
</dbReference>
<accession>A0AAJ0A5M7</accession>
<sequence length="698" mass="77251">MEHGLRPTPMANCISRASALVVDVGPTVQPWLTQTLRGIREQTEPLDSVFHHQICLIKTLLTPQSIWYLACIMVPKPSETELHQSANQISDFQLIHIKASVIRVDMREQNEQARNDRMRKKVREDFLQAIKEFVFRTNVSALKGLEEDGAGELLGDDSEKVKRIILGMMESPDGTSGLTVHDILHLSPNFWRFHFDMIAARDMTAFVIATIHLNLCIGTIGRFADERPDLAALLDDLRQFKVCGEFMLTEIEHGLDARNLDTTATMLDDGSFVLHTPALGAAKAMPPTTPLAGIARVAVVFARLLVGGESRGVKPFVVPINDSTRMRPGIVSRVLPVRPGTKPLDHSITTFSNVQLPASALLGSSARAEDERAEFLDQIWRVSVGTLSLSTMGVSALKVAACITAVYSERRKVGAGKHGKVVPIMSFSTQQRPILKALAFEEVLHAYAQWTVREFTNPDTTADVRRGLATAFKALVVRSSRLLVELAERCGWQGLYAYNQINELGSTFQGNSVAEGDTLVISIRLASELLAQKYSLPQPGDRTSPLAMYERGVFDEMAARAATTSSGHRSEEFNAAILPRCRTMVEAIGQRLAYEAALRSGNVVPEVLNLFEKCCVQEDASWHVEHRNDSRARIWTAEERAFTNLMPLMPDLVKRTNAEDYITAPIVDGEALENFLTRLPAYGNEWEGTGKPAREAKL</sequence>
<dbReference type="InterPro" id="IPR046373">
    <property type="entry name" value="Acyl-CoA_Oxase/DH_mid-dom_sf"/>
</dbReference>
<dbReference type="SUPFAM" id="SSF47203">
    <property type="entry name" value="Acyl-CoA dehydrogenase C-terminal domain-like"/>
    <property type="match status" value="1"/>
</dbReference>
<dbReference type="GO" id="GO:0005504">
    <property type="term" value="F:fatty acid binding"/>
    <property type="evidence" value="ECO:0007669"/>
    <property type="project" value="TreeGrafter"/>
</dbReference>
<organism evidence="2 3">
    <name type="scientific">Colletotrichum godetiae</name>
    <dbReference type="NCBI Taxonomy" id="1209918"/>
    <lineage>
        <taxon>Eukaryota</taxon>
        <taxon>Fungi</taxon>
        <taxon>Dikarya</taxon>
        <taxon>Ascomycota</taxon>
        <taxon>Pezizomycotina</taxon>
        <taxon>Sordariomycetes</taxon>
        <taxon>Hypocreomycetidae</taxon>
        <taxon>Glomerellales</taxon>
        <taxon>Glomerellaceae</taxon>
        <taxon>Colletotrichum</taxon>
        <taxon>Colletotrichum acutatum species complex</taxon>
    </lineage>
</organism>
<proteinExistence type="predicted"/>
<evidence type="ECO:0000259" key="1">
    <source>
        <dbReference type="Pfam" id="PF22924"/>
    </source>
</evidence>
<dbReference type="PANTHER" id="PTHR10909:SF382">
    <property type="entry name" value="ACYL-COENZYME A OXIDASE"/>
    <property type="match status" value="1"/>
</dbReference>
<dbReference type="Pfam" id="PF22924">
    <property type="entry name" value="ACOX_C_alpha1"/>
    <property type="match status" value="1"/>
</dbReference>